<reference evidence="1 2" key="1">
    <citation type="journal article" date="2013" name="Genome Announc.">
        <title>Complete Genome Sequence of Glaciecola psychrophila Strain 170T.</title>
        <authorList>
            <person name="Yin J."/>
            <person name="Chen J."/>
            <person name="Liu G."/>
            <person name="Yu Y."/>
            <person name="Song L."/>
            <person name="Wang X."/>
            <person name="Qu X."/>
        </authorList>
    </citation>
    <scope>NUCLEOTIDE SEQUENCE [LARGE SCALE GENOMIC DNA]</scope>
    <source>
        <strain evidence="1 2">170</strain>
    </source>
</reference>
<sequence>MTICCLIGTTISLSAHAQDRVSKDKPEHKRPQFSLLDLDQYGSVTFEKFAQSDVPNDD</sequence>
<dbReference type="Proteomes" id="UP000011864">
    <property type="component" value="Chromosome"/>
</dbReference>
<keyword evidence="2" id="KW-1185">Reference proteome</keyword>
<dbReference type="AlphaFoldDB" id="K6ZR46"/>
<dbReference type="STRING" id="1129794.C427_1232"/>
<organism evidence="1 2">
    <name type="scientific">Paraglaciecola psychrophila 170</name>
    <dbReference type="NCBI Taxonomy" id="1129794"/>
    <lineage>
        <taxon>Bacteria</taxon>
        <taxon>Pseudomonadati</taxon>
        <taxon>Pseudomonadota</taxon>
        <taxon>Gammaproteobacteria</taxon>
        <taxon>Alteromonadales</taxon>
        <taxon>Alteromonadaceae</taxon>
        <taxon>Paraglaciecola</taxon>
    </lineage>
</organism>
<protein>
    <submittedName>
        <fullName evidence="1">Uncharacterized protein</fullName>
    </submittedName>
</protein>
<proteinExistence type="predicted"/>
<dbReference type="PATRIC" id="fig|1129794.4.peg.1224"/>
<dbReference type="EMBL" id="CP003837">
    <property type="protein sequence ID" value="AGH43341.1"/>
    <property type="molecule type" value="Genomic_DNA"/>
</dbReference>
<name>K6ZR46_9ALTE</name>
<evidence type="ECO:0000313" key="2">
    <source>
        <dbReference type="Proteomes" id="UP000011864"/>
    </source>
</evidence>
<accession>K6ZR46</accession>
<dbReference type="KEGG" id="gps:C427_1232"/>
<gene>
    <name evidence="1" type="ORF">C427_1232</name>
</gene>
<dbReference type="HOGENOM" id="CLU_2975213_0_0_6"/>
<evidence type="ECO:0000313" key="1">
    <source>
        <dbReference type="EMBL" id="AGH43341.1"/>
    </source>
</evidence>